<evidence type="ECO:0000256" key="5">
    <source>
        <dbReference type="ARBA" id="ARBA00022859"/>
    </source>
</evidence>
<keyword evidence="6" id="KW-0176">Collagen</keyword>
<dbReference type="Proteomes" id="UP001283361">
    <property type="component" value="Unassembled WGS sequence"/>
</dbReference>
<evidence type="ECO:0000313" key="10">
    <source>
        <dbReference type="Proteomes" id="UP001283361"/>
    </source>
</evidence>
<gene>
    <name evidence="9" type="ORF">RRG08_039252</name>
</gene>
<keyword evidence="2" id="KW-0964">Secreted</keyword>
<organism evidence="9 10">
    <name type="scientific">Elysia crispata</name>
    <name type="common">lettuce slug</name>
    <dbReference type="NCBI Taxonomy" id="231223"/>
    <lineage>
        <taxon>Eukaryota</taxon>
        <taxon>Metazoa</taxon>
        <taxon>Spiralia</taxon>
        <taxon>Lophotrochozoa</taxon>
        <taxon>Mollusca</taxon>
        <taxon>Gastropoda</taxon>
        <taxon>Heterobranchia</taxon>
        <taxon>Euthyneura</taxon>
        <taxon>Panpulmonata</taxon>
        <taxon>Sacoglossa</taxon>
        <taxon>Placobranchoidea</taxon>
        <taxon>Plakobranchidae</taxon>
        <taxon>Elysia</taxon>
    </lineage>
</organism>
<dbReference type="GO" id="GO:0003823">
    <property type="term" value="F:antigen binding"/>
    <property type="evidence" value="ECO:0007669"/>
    <property type="project" value="TreeGrafter"/>
</dbReference>
<accession>A0AAE1DJQ2</accession>
<dbReference type="InterPro" id="IPR002181">
    <property type="entry name" value="Fibrinogen_a/b/g_C_dom"/>
</dbReference>
<dbReference type="SUPFAM" id="SSF56496">
    <property type="entry name" value="Fibrinogen C-terminal domain-like"/>
    <property type="match status" value="1"/>
</dbReference>
<evidence type="ECO:0000256" key="7">
    <source>
        <dbReference type="ARBA" id="ARBA00023180"/>
    </source>
</evidence>
<keyword evidence="5" id="KW-0391">Immunity</keyword>
<dbReference type="Pfam" id="PF00147">
    <property type="entry name" value="Fibrinogen_C"/>
    <property type="match status" value="1"/>
</dbReference>
<feature type="domain" description="Fibrinogen C-terminal" evidence="8">
    <location>
        <begin position="12"/>
        <end position="82"/>
    </location>
</feature>
<dbReference type="PANTHER" id="PTHR19143:SF433">
    <property type="entry name" value="FICOLIN-2"/>
    <property type="match status" value="1"/>
</dbReference>
<reference evidence="9" key="1">
    <citation type="journal article" date="2023" name="G3 (Bethesda)">
        <title>A reference genome for the long-term kleptoplast-retaining sea slug Elysia crispata morphotype clarki.</title>
        <authorList>
            <person name="Eastman K.E."/>
            <person name="Pendleton A.L."/>
            <person name="Shaikh M.A."/>
            <person name="Suttiyut T."/>
            <person name="Ogas R."/>
            <person name="Tomko P."/>
            <person name="Gavelis G."/>
            <person name="Widhalm J.R."/>
            <person name="Wisecaver J.H."/>
        </authorList>
    </citation>
    <scope>NUCLEOTIDE SEQUENCE</scope>
    <source>
        <strain evidence="9">ECLA1</strain>
    </source>
</reference>
<dbReference type="GO" id="GO:0005615">
    <property type="term" value="C:extracellular space"/>
    <property type="evidence" value="ECO:0007669"/>
    <property type="project" value="TreeGrafter"/>
</dbReference>
<keyword evidence="3" id="KW-0399">Innate immunity</keyword>
<dbReference type="GO" id="GO:0097367">
    <property type="term" value="F:carbohydrate derivative binding"/>
    <property type="evidence" value="ECO:0007669"/>
    <property type="project" value="TreeGrafter"/>
</dbReference>
<comment type="caution">
    <text evidence="9">The sequence shown here is derived from an EMBL/GenBank/DDBJ whole genome shotgun (WGS) entry which is preliminary data.</text>
</comment>
<dbReference type="GO" id="GO:0001867">
    <property type="term" value="P:complement activation, lectin pathway"/>
    <property type="evidence" value="ECO:0007669"/>
    <property type="project" value="TreeGrafter"/>
</dbReference>
<sequence length="141" mass="15806">MIVVVFPASFTFSSRTGEDVDFYRDRSSNKNGFGSLIGDFWLRNDAIHTLTDQHPCELRVDILYEHQPYFAVFPSFRIEDEASIDCVLAASPEQRVMVNRICPITRINTFPHSIVTMIQIAVAAPSDITEPGGTKIAITLI</sequence>
<evidence type="ECO:0000256" key="4">
    <source>
        <dbReference type="ARBA" id="ARBA00022729"/>
    </source>
</evidence>
<evidence type="ECO:0000256" key="1">
    <source>
        <dbReference type="ARBA" id="ARBA00004613"/>
    </source>
</evidence>
<proteinExistence type="predicted"/>
<keyword evidence="7" id="KW-0325">Glycoprotein</keyword>
<comment type="subcellular location">
    <subcellularLocation>
        <location evidence="1">Secreted</location>
    </subcellularLocation>
</comment>
<evidence type="ECO:0000256" key="6">
    <source>
        <dbReference type="ARBA" id="ARBA00023119"/>
    </source>
</evidence>
<evidence type="ECO:0000256" key="2">
    <source>
        <dbReference type="ARBA" id="ARBA00022525"/>
    </source>
</evidence>
<dbReference type="InterPro" id="IPR036056">
    <property type="entry name" value="Fibrinogen-like_C"/>
</dbReference>
<dbReference type="AlphaFoldDB" id="A0AAE1DJQ2"/>
<name>A0AAE1DJQ2_9GAST</name>
<dbReference type="PANTHER" id="PTHR19143">
    <property type="entry name" value="FIBRINOGEN/TENASCIN/ANGIOPOEITIN"/>
    <property type="match status" value="1"/>
</dbReference>
<evidence type="ECO:0000256" key="3">
    <source>
        <dbReference type="ARBA" id="ARBA00022588"/>
    </source>
</evidence>
<protein>
    <recommendedName>
        <fullName evidence="8">Fibrinogen C-terminal domain-containing protein</fullName>
    </recommendedName>
</protein>
<dbReference type="EMBL" id="JAWDGP010003551">
    <property type="protein sequence ID" value="KAK3773249.1"/>
    <property type="molecule type" value="Genomic_DNA"/>
</dbReference>
<dbReference type="GO" id="GO:0005581">
    <property type="term" value="C:collagen trimer"/>
    <property type="evidence" value="ECO:0007669"/>
    <property type="project" value="UniProtKB-KW"/>
</dbReference>
<keyword evidence="10" id="KW-1185">Reference proteome</keyword>
<dbReference type="InterPro" id="IPR014716">
    <property type="entry name" value="Fibrinogen_a/b/g_C_1"/>
</dbReference>
<evidence type="ECO:0000313" key="9">
    <source>
        <dbReference type="EMBL" id="KAK3773249.1"/>
    </source>
</evidence>
<dbReference type="GO" id="GO:0005102">
    <property type="term" value="F:signaling receptor binding"/>
    <property type="evidence" value="ECO:0007669"/>
    <property type="project" value="TreeGrafter"/>
</dbReference>
<dbReference type="InterPro" id="IPR050373">
    <property type="entry name" value="Fibrinogen_C-term_domain"/>
</dbReference>
<dbReference type="Gene3D" id="3.90.215.10">
    <property type="entry name" value="Gamma Fibrinogen, chain A, domain 1"/>
    <property type="match status" value="1"/>
</dbReference>
<keyword evidence="4" id="KW-0732">Signal</keyword>
<evidence type="ECO:0000259" key="8">
    <source>
        <dbReference type="Pfam" id="PF00147"/>
    </source>
</evidence>